<reference evidence="3" key="1">
    <citation type="submission" date="2021-01" db="EMBL/GenBank/DDBJ databases">
        <title>Whole genome shotgun sequence of Planobispora takensis NBRC 109077.</title>
        <authorList>
            <person name="Komaki H."/>
            <person name="Tamura T."/>
        </authorList>
    </citation>
    <scope>NUCLEOTIDE SEQUENCE</scope>
    <source>
        <strain evidence="3">NBRC 109077</strain>
    </source>
</reference>
<dbReference type="Gene3D" id="3.40.50.1820">
    <property type="entry name" value="alpha/beta hydrolase"/>
    <property type="match status" value="1"/>
</dbReference>
<accession>A0A8J3WS88</accession>
<evidence type="ECO:0000313" key="4">
    <source>
        <dbReference type="Proteomes" id="UP000634476"/>
    </source>
</evidence>
<dbReference type="Gene3D" id="3.40.50.2000">
    <property type="entry name" value="Glycogen Phosphorylase B"/>
    <property type="match status" value="2"/>
</dbReference>
<dbReference type="SUPFAM" id="SSF53474">
    <property type="entry name" value="alpha/beta-Hydrolases"/>
    <property type="match status" value="1"/>
</dbReference>
<protein>
    <recommendedName>
        <fullName evidence="5">Alpha/beta fold hydrolase</fullName>
    </recommendedName>
</protein>
<feature type="domain" description="AB hydrolase-1" evidence="1">
    <location>
        <begin position="29"/>
        <end position="276"/>
    </location>
</feature>
<dbReference type="InterPro" id="IPR007235">
    <property type="entry name" value="Glyco_trans_28_C"/>
</dbReference>
<dbReference type="EMBL" id="BOOK01000014">
    <property type="protein sequence ID" value="GII00086.1"/>
    <property type="molecule type" value="Genomic_DNA"/>
</dbReference>
<comment type="caution">
    <text evidence="3">The sequence shown here is derived from an EMBL/GenBank/DDBJ whole genome shotgun (WGS) entry which is preliminary data.</text>
</comment>
<evidence type="ECO:0008006" key="5">
    <source>
        <dbReference type="Google" id="ProtNLM"/>
    </source>
</evidence>
<dbReference type="RefSeq" id="WP_203874519.1">
    <property type="nucleotide sequence ID" value="NZ_BOOK01000014.1"/>
</dbReference>
<proteinExistence type="predicted"/>
<dbReference type="AlphaFoldDB" id="A0A8J3WS88"/>
<evidence type="ECO:0000259" key="2">
    <source>
        <dbReference type="Pfam" id="PF04101"/>
    </source>
</evidence>
<dbReference type="Pfam" id="PF00561">
    <property type="entry name" value="Abhydrolase_1"/>
    <property type="match status" value="1"/>
</dbReference>
<dbReference type="GO" id="GO:0016758">
    <property type="term" value="F:hexosyltransferase activity"/>
    <property type="evidence" value="ECO:0007669"/>
    <property type="project" value="InterPro"/>
</dbReference>
<name>A0A8J3WS88_9ACTN</name>
<dbReference type="PANTHER" id="PTHR43798">
    <property type="entry name" value="MONOACYLGLYCEROL LIPASE"/>
    <property type="match status" value="1"/>
</dbReference>
<dbReference type="InterPro" id="IPR050266">
    <property type="entry name" value="AB_hydrolase_sf"/>
</dbReference>
<dbReference type="Pfam" id="PF04101">
    <property type="entry name" value="Glyco_tran_28_C"/>
    <property type="match status" value="1"/>
</dbReference>
<keyword evidence="4" id="KW-1185">Reference proteome</keyword>
<dbReference type="Proteomes" id="UP000634476">
    <property type="component" value="Unassembled WGS sequence"/>
</dbReference>
<dbReference type="InterPro" id="IPR029058">
    <property type="entry name" value="AB_hydrolase_fold"/>
</dbReference>
<dbReference type="PRINTS" id="PR00111">
    <property type="entry name" value="ABHYDROLASE"/>
</dbReference>
<feature type="domain" description="Glycosyl transferase family 28 C-terminal" evidence="2">
    <location>
        <begin position="600"/>
        <end position="681"/>
    </location>
</feature>
<evidence type="ECO:0000259" key="1">
    <source>
        <dbReference type="Pfam" id="PF00561"/>
    </source>
</evidence>
<dbReference type="InterPro" id="IPR000073">
    <property type="entry name" value="AB_hydrolase_1"/>
</dbReference>
<gene>
    <name evidence="3" type="ORF">Pta02_20940</name>
</gene>
<organism evidence="3 4">
    <name type="scientific">Planobispora takensis</name>
    <dbReference type="NCBI Taxonomy" id="1367882"/>
    <lineage>
        <taxon>Bacteria</taxon>
        <taxon>Bacillati</taxon>
        <taxon>Actinomycetota</taxon>
        <taxon>Actinomycetes</taxon>
        <taxon>Streptosporangiales</taxon>
        <taxon>Streptosporangiaceae</taxon>
        <taxon>Planobispora</taxon>
    </lineage>
</organism>
<dbReference type="SUPFAM" id="SSF53756">
    <property type="entry name" value="UDP-Glycosyltransferase/glycogen phosphorylase"/>
    <property type="match status" value="1"/>
</dbReference>
<sequence>MKARQADSEGFVEHGGVKIHYEVHGTGGPTILLLPTWTIVHKQIWKMQVAFLARHHRVVLYDGPGNGRSDRPLAPAAYAQRAQVGYALAVLEATDTGRAVVAGLSRAANWALELAAEHSERVLGVIAIGPAVPLVPYGPPNLDGPPPEAEPSAVRRGRHDPMTHWLKYNRRYWVDDHEDFLWFFFGQCFSESHSTKAIEDGVAWGLETTGEVLVAESLAERPDRDTVLDWCARLTCPLLVIHGDRDRVVPLQCGEALAELAGGRLEILDGGGHAPQARDPVRVNLLIGDFAARFAPPQPRRTWSRWSRRPRRVLYLCSPIGLGHARRDVAIARELRALHPDVRIDWLAQDPVTRALEAAGERVHPASRWLACESAHIESEAGEHDLHCFQALRRMDEILLANFMVFHDVVRDEPYDLVIGDEAWEVDHFLHDNPELKRFSYAWLTDFVGMLPMPSGGEREALVAADHNAEMIRRVERFPRLRDRAVFVGDPEDVVGGDFGPGLPSIREWTEAHFDFAGYVTGFDPAAHADREALRAELGYRPGEPVCLVSAGGSGVGGDLLGRVAAAFPEAARRVPGLRMVVVAGPRADPSRLPSHPGLEVRSWVPDLHRHLAACDLAVVQGGLTTCMELTAAGRPFVYVPLRNHFEQQFHVAHRLRRHGAGRRLDYADLDPGLLAETVATEIGRRVDYRPVAGDGAARAAALLAGLL</sequence>
<evidence type="ECO:0000313" key="3">
    <source>
        <dbReference type="EMBL" id="GII00086.1"/>
    </source>
</evidence>